<organism evidence="1">
    <name type="scientific">marine sediment metagenome</name>
    <dbReference type="NCBI Taxonomy" id="412755"/>
    <lineage>
        <taxon>unclassified sequences</taxon>
        <taxon>metagenomes</taxon>
        <taxon>ecological metagenomes</taxon>
    </lineage>
</organism>
<accession>X1HH79</accession>
<comment type="caution">
    <text evidence="1">The sequence shown here is derived from an EMBL/GenBank/DDBJ whole genome shotgun (WGS) entry which is preliminary data.</text>
</comment>
<reference evidence="1" key="1">
    <citation type="journal article" date="2014" name="Front. Microbiol.">
        <title>High frequency of phylogenetically diverse reductive dehalogenase-homologous genes in deep subseafloor sedimentary metagenomes.</title>
        <authorList>
            <person name="Kawai M."/>
            <person name="Futagami T."/>
            <person name="Toyoda A."/>
            <person name="Takaki Y."/>
            <person name="Nishi S."/>
            <person name="Hori S."/>
            <person name="Arai W."/>
            <person name="Tsubouchi T."/>
            <person name="Morono Y."/>
            <person name="Uchiyama I."/>
            <person name="Ito T."/>
            <person name="Fujiyama A."/>
            <person name="Inagaki F."/>
            <person name="Takami H."/>
        </authorList>
    </citation>
    <scope>NUCLEOTIDE SEQUENCE</scope>
    <source>
        <strain evidence="1">Expedition CK06-06</strain>
    </source>
</reference>
<name>X1HH79_9ZZZZ</name>
<evidence type="ECO:0000313" key="1">
    <source>
        <dbReference type="EMBL" id="GAH53184.1"/>
    </source>
</evidence>
<dbReference type="AlphaFoldDB" id="X1HH79"/>
<gene>
    <name evidence="1" type="ORF">S03H2_40009</name>
</gene>
<proteinExistence type="predicted"/>
<sequence length="185" mass="20695">MAHGQPDFGIYAAKKTVSGLADLGELAARLGSIVTFDRRGDIVWFDDFEGEVDKWYQEPSGTDAAIVVSPDAARNGSFSAKLTTGDEVNDFATIIHYLPYPVTSRVGFEISFNVENDLSELIFSQRLYDGSYEHYARLRYLPATDVLQYLDSEAEWQDLVTGLVLWAATYAFHTVKLVIDLDTHK</sequence>
<dbReference type="EMBL" id="BARU01024776">
    <property type="protein sequence ID" value="GAH53184.1"/>
    <property type="molecule type" value="Genomic_DNA"/>
</dbReference>
<feature type="non-terminal residue" evidence="1">
    <location>
        <position position="185"/>
    </location>
</feature>
<protein>
    <submittedName>
        <fullName evidence="1">Uncharacterized protein</fullName>
    </submittedName>
</protein>